<evidence type="ECO:0000313" key="2">
    <source>
        <dbReference type="EMBL" id="CAE6436926.1"/>
    </source>
</evidence>
<name>A0A8H2XWC9_9AGAM</name>
<evidence type="ECO:0000256" key="1">
    <source>
        <dbReference type="SAM" id="MobiDB-lite"/>
    </source>
</evidence>
<evidence type="ECO:0000313" key="3">
    <source>
        <dbReference type="Proteomes" id="UP000663861"/>
    </source>
</evidence>
<dbReference type="EMBL" id="CAJMWY010000523">
    <property type="protein sequence ID" value="CAE6436926.1"/>
    <property type="molecule type" value="Genomic_DNA"/>
</dbReference>
<gene>
    <name evidence="2" type="ORF">RDB_LOCUS33483</name>
</gene>
<comment type="caution">
    <text evidence="2">The sequence shown here is derived from an EMBL/GenBank/DDBJ whole genome shotgun (WGS) entry which is preliminary data.</text>
</comment>
<dbReference type="AlphaFoldDB" id="A0A8H2XWC9"/>
<feature type="compositionally biased region" description="Polar residues" evidence="1">
    <location>
        <begin position="1"/>
        <end position="16"/>
    </location>
</feature>
<proteinExistence type="predicted"/>
<feature type="compositionally biased region" description="Basic and acidic residues" evidence="1">
    <location>
        <begin position="18"/>
        <end position="27"/>
    </location>
</feature>
<accession>A0A8H2XWC9</accession>
<dbReference type="Proteomes" id="UP000663861">
    <property type="component" value="Unassembled WGS sequence"/>
</dbReference>
<sequence length="187" mass="20829">MSQSEPPATTSGTSINVIDREETKDAVPTEPDSINPTISQPPPHRDMPQLSSTPQLCNKIDQLCATQLQTNRLLGESEDVLKVIRRTLISTHFADRRRKGWSRYCAYAMMNGNGELPWMYHLEDVYSGNGTSLSRSISVQELVGYLKFYCIGAELIEDQSGNIKPGREADAQRLLASHLCYANPPAF</sequence>
<feature type="region of interest" description="Disordered" evidence="1">
    <location>
        <begin position="1"/>
        <end position="52"/>
    </location>
</feature>
<protein>
    <submittedName>
        <fullName evidence="2">Uncharacterized protein</fullName>
    </submittedName>
</protein>
<organism evidence="2 3">
    <name type="scientific">Rhizoctonia solani</name>
    <dbReference type="NCBI Taxonomy" id="456999"/>
    <lineage>
        <taxon>Eukaryota</taxon>
        <taxon>Fungi</taxon>
        <taxon>Dikarya</taxon>
        <taxon>Basidiomycota</taxon>
        <taxon>Agaricomycotina</taxon>
        <taxon>Agaricomycetes</taxon>
        <taxon>Cantharellales</taxon>
        <taxon>Ceratobasidiaceae</taxon>
        <taxon>Rhizoctonia</taxon>
    </lineage>
</organism>
<reference evidence="2" key="1">
    <citation type="submission" date="2021-01" db="EMBL/GenBank/DDBJ databases">
        <authorList>
            <person name="Kaushik A."/>
        </authorList>
    </citation>
    <scope>NUCLEOTIDE SEQUENCE</scope>
    <source>
        <strain evidence="2">AG4-RS23</strain>
    </source>
</reference>